<dbReference type="Proteomes" id="UP001152747">
    <property type="component" value="Unassembled WGS sequence"/>
</dbReference>
<evidence type="ECO:0000313" key="3">
    <source>
        <dbReference type="EMBL" id="CAI5442283.1"/>
    </source>
</evidence>
<feature type="compositionally biased region" description="Low complexity" evidence="1">
    <location>
        <begin position="371"/>
        <end position="396"/>
    </location>
</feature>
<dbReference type="GO" id="GO:0005829">
    <property type="term" value="C:cytosol"/>
    <property type="evidence" value="ECO:0007669"/>
    <property type="project" value="TreeGrafter"/>
</dbReference>
<feature type="domain" description="GYF" evidence="2">
    <location>
        <begin position="459"/>
        <end position="508"/>
    </location>
</feature>
<sequence length="1099" mass="121065">MSSSVASAGEHTAQQNFNPSWMRSTFHGGGGGVGSTPRASVTDDVQDDYPLSEPILSDFRYGREHLLALAPRDSNPPDGLEDCPFFVEIAQNPVAPNELNDQELRLQHNINSSKAMSSLSHAERASIAAGAAYGGGYSTNNIHSPNSSVNRTPGGGGWTTQRQTSWSKSNTPERSQRGGASVRGSGGFYSRGGGRTPQENGGGTVNGATSDDSYAKFSALRRGGGPAAVGRGGSTSGTPYNARAEQLYSKDERPRGIGVSRSESDEETDDQGGWSTVGAKNNQAAEKVRPAWGRSESWSTRNNDTSNIGGAWNRNEKSNGAVRENTNVWKDRQQMLDSLQDAPNENNLNTAKSTSDSNAPDSNTSLQKQMSDSAATTSDSFASQTQEPVQSQQNQQQFPAVWQNSVITGLPSLFEIERLRLVQLQQQQQLAAQIAAQQQAAAVAAAQAQAAAAQQPKEPVQFYYLDPSETVRGPFSKEQMVAWFKAGYFSDESLRIKRGEDGKYQTIGQLSAQNGKTTPFDYVEDNEKLRTSPTSLSQYGIAPQLVNQPGFGNFGSSNMWGGNIDVFVQSTVEKQVAAERMKIADEFTRRAVEESENIKKMQEAMIRQMHIQRELTNQQIREQEIALQRQQEELQRREAEIKERALELTKKFEEHQNQLSEKERAINAELSRKAAEDKMRKEREELLAQKLMEEENRRKKAELAAEMEKQRLARESELAAERIRQLNIQKKAESEALNRKKKEEEDRRIAEELSQKKFEIEQSYEKASKPKQVSPTASDDSESGWTSVAKTHTKPAPWAAAKPETAKEKTLREIQLEEERQAKIEAERLAKLKKEEQKEQMSLQAAGTWGNASARLQWAGNSNGSPSSKSKNNAAPVWGSAQESPRSYVSPLLDGPSLEAANKIQPAKKVQPVAAAKPVAAVAPPKKATVAPTPKPVVEQKSKQQQASEQMSNWFSKRFKQLSNNSDEVDTSMLFTCVMDLENPNEVEDIVMSYLDENKSVKEFVREFLKRRIELRANNNKTNDHDDLSSARAVSAAPSDSNNGSNGNNAGVQGKKKKKNQRMVLDGNILGFRGAAASDRLNKGEIDAVPTAPVNPSRR</sequence>
<evidence type="ECO:0000256" key="1">
    <source>
        <dbReference type="SAM" id="MobiDB-lite"/>
    </source>
</evidence>
<feature type="compositionally biased region" description="Gly residues" evidence="1">
    <location>
        <begin position="223"/>
        <end position="235"/>
    </location>
</feature>
<feature type="region of interest" description="Disordered" evidence="1">
    <location>
        <begin position="918"/>
        <end position="950"/>
    </location>
</feature>
<reference evidence="3" key="1">
    <citation type="submission" date="2022-11" db="EMBL/GenBank/DDBJ databases">
        <authorList>
            <person name="Kikuchi T."/>
        </authorList>
    </citation>
    <scope>NUCLEOTIDE SEQUENCE</scope>
    <source>
        <strain evidence="3">PS1010</strain>
    </source>
</reference>
<dbReference type="SMART" id="SM00444">
    <property type="entry name" value="GYF"/>
    <property type="match status" value="1"/>
</dbReference>
<dbReference type="PANTHER" id="PTHR14445">
    <property type="entry name" value="GRB10 INTERACTING GYF PROTEIN"/>
    <property type="match status" value="1"/>
</dbReference>
<accession>A0A9P1MX97</accession>
<dbReference type="EMBL" id="CANHGI010000002">
    <property type="protein sequence ID" value="CAI5442283.1"/>
    <property type="molecule type" value="Genomic_DNA"/>
</dbReference>
<feature type="region of interest" description="Disordered" evidence="1">
    <location>
        <begin position="1"/>
        <end position="49"/>
    </location>
</feature>
<feature type="compositionally biased region" description="Low complexity" evidence="1">
    <location>
        <begin position="794"/>
        <end position="803"/>
    </location>
</feature>
<feature type="region of interest" description="Disordered" evidence="1">
    <location>
        <begin position="834"/>
        <end position="892"/>
    </location>
</feature>
<dbReference type="SUPFAM" id="SSF55277">
    <property type="entry name" value="GYF domain"/>
    <property type="match status" value="1"/>
</dbReference>
<dbReference type="PROSITE" id="PS50829">
    <property type="entry name" value="GYF"/>
    <property type="match status" value="1"/>
</dbReference>
<feature type="compositionally biased region" description="Polar residues" evidence="1">
    <location>
        <begin position="341"/>
        <end position="370"/>
    </location>
</feature>
<dbReference type="InterPro" id="IPR051640">
    <property type="entry name" value="GRB10-interact_GYF"/>
</dbReference>
<feature type="compositionally biased region" description="Low complexity" evidence="1">
    <location>
        <begin position="860"/>
        <end position="876"/>
    </location>
</feature>
<dbReference type="Gene3D" id="3.30.1490.40">
    <property type="match status" value="1"/>
</dbReference>
<dbReference type="InterPro" id="IPR003169">
    <property type="entry name" value="GYF"/>
</dbReference>
<dbReference type="Pfam" id="PF02213">
    <property type="entry name" value="GYF"/>
    <property type="match status" value="1"/>
</dbReference>
<gene>
    <name evidence="3" type="ORF">CAMP_LOCUS4920</name>
</gene>
<keyword evidence="4" id="KW-1185">Reference proteome</keyword>
<dbReference type="CDD" id="cd00072">
    <property type="entry name" value="GYF"/>
    <property type="match status" value="1"/>
</dbReference>
<dbReference type="PANTHER" id="PTHR14445:SF36">
    <property type="entry name" value="FI03272P-RELATED"/>
    <property type="match status" value="1"/>
</dbReference>
<feature type="compositionally biased region" description="Basic and acidic residues" evidence="1">
    <location>
        <begin position="804"/>
        <end position="814"/>
    </location>
</feature>
<feature type="region of interest" description="Disordered" evidence="1">
    <location>
        <begin position="341"/>
        <end position="396"/>
    </location>
</feature>
<comment type="caution">
    <text evidence="3">The sequence shown here is derived from an EMBL/GenBank/DDBJ whole genome shotgun (WGS) entry which is preliminary data.</text>
</comment>
<name>A0A9P1MX97_9PELO</name>
<dbReference type="AlphaFoldDB" id="A0A9P1MX97"/>
<feature type="compositionally biased region" description="Polar residues" evidence="1">
    <location>
        <begin position="1"/>
        <end position="23"/>
    </location>
</feature>
<feature type="compositionally biased region" description="Basic and acidic residues" evidence="1">
    <location>
        <begin position="727"/>
        <end position="768"/>
    </location>
</feature>
<dbReference type="OrthoDB" id="48509at2759"/>
<protein>
    <recommendedName>
        <fullName evidence="2">GYF domain-containing protein</fullName>
    </recommendedName>
</protein>
<feature type="compositionally biased region" description="Low complexity" evidence="1">
    <location>
        <begin position="1035"/>
        <end position="1051"/>
    </location>
</feature>
<feature type="compositionally biased region" description="Polar residues" evidence="1">
    <location>
        <begin position="159"/>
        <end position="173"/>
    </location>
</feature>
<evidence type="ECO:0000313" key="4">
    <source>
        <dbReference type="Proteomes" id="UP001152747"/>
    </source>
</evidence>
<feature type="compositionally biased region" description="Polar residues" evidence="1">
    <location>
        <begin position="296"/>
        <end position="308"/>
    </location>
</feature>
<organism evidence="3 4">
    <name type="scientific">Caenorhabditis angaria</name>
    <dbReference type="NCBI Taxonomy" id="860376"/>
    <lineage>
        <taxon>Eukaryota</taxon>
        <taxon>Metazoa</taxon>
        <taxon>Ecdysozoa</taxon>
        <taxon>Nematoda</taxon>
        <taxon>Chromadorea</taxon>
        <taxon>Rhabditida</taxon>
        <taxon>Rhabditina</taxon>
        <taxon>Rhabditomorpha</taxon>
        <taxon>Rhabditoidea</taxon>
        <taxon>Rhabditidae</taxon>
        <taxon>Peloderinae</taxon>
        <taxon>Caenorhabditis</taxon>
    </lineage>
</organism>
<feature type="region of interest" description="Disordered" evidence="1">
    <location>
        <begin position="140"/>
        <end position="210"/>
    </location>
</feature>
<feature type="compositionally biased region" description="Gly residues" evidence="1">
    <location>
        <begin position="184"/>
        <end position="205"/>
    </location>
</feature>
<feature type="region of interest" description="Disordered" evidence="1">
    <location>
        <begin position="1020"/>
        <end position="1060"/>
    </location>
</feature>
<evidence type="ECO:0000259" key="2">
    <source>
        <dbReference type="PROSITE" id="PS50829"/>
    </source>
</evidence>
<dbReference type="InterPro" id="IPR035445">
    <property type="entry name" value="GYF-like_dom_sf"/>
</dbReference>
<feature type="compositionally biased region" description="Polar residues" evidence="1">
    <location>
        <begin position="771"/>
        <end position="788"/>
    </location>
</feature>
<proteinExistence type="predicted"/>
<feature type="region of interest" description="Disordered" evidence="1">
    <location>
        <begin position="727"/>
        <end position="814"/>
    </location>
</feature>
<feature type="region of interest" description="Disordered" evidence="1">
    <location>
        <begin position="223"/>
        <end position="322"/>
    </location>
</feature>
<feature type="compositionally biased region" description="Polar residues" evidence="1">
    <location>
        <begin position="140"/>
        <end position="151"/>
    </location>
</feature>